<dbReference type="EMBL" id="OZ019897">
    <property type="protein sequence ID" value="CAK9226916.1"/>
    <property type="molecule type" value="Genomic_DNA"/>
</dbReference>
<feature type="region of interest" description="Disordered" evidence="1">
    <location>
        <begin position="501"/>
        <end position="638"/>
    </location>
</feature>
<feature type="compositionally biased region" description="Basic and acidic residues" evidence="1">
    <location>
        <begin position="615"/>
        <end position="637"/>
    </location>
</feature>
<name>A0ABP0UQL1_9BRYO</name>
<feature type="compositionally biased region" description="Polar residues" evidence="1">
    <location>
        <begin position="187"/>
        <end position="197"/>
    </location>
</feature>
<dbReference type="Proteomes" id="UP001497512">
    <property type="component" value="Chromosome 5"/>
</dbReference>
<protein>
    <submittedName>
        <fullName evidence="2">Uncharacterized protein</fullName>
    </submittedName>
</protein>
<evidence type="ECO:0000256" key="1">
    <source>
        <dbReference type="SAM" id="MobiDB-lite"/>
    </source>
</evidence>
<feature type="region of interest" description="Disordered" evidence="1">
    <location>
        <begin position="145"/>
        <end position="230"/>
    </location>
</feature>
<evidence type="ECO:0000313" key="3">
    <source>
        <dbReference type="Proteomes" id="UP001497512"/>
    </source>
</evidence>
<sequence length="671" mass="74759">MEACCCSRLPPVLVSPVAAAGDRRSAISSSRSSTGYGGGGGGGGRHCLPMWAGLRWTYRPGSFHGSRLRFARTTSSSKRVEMGCLSFEIRSAMLAKIQSGSASPSCVAATASECLKSFVQGTGGIGTAPGSKDVAKRLFSVIMRAGHSKKRAKSQGSGGRIEGGQGKQRLDVKRGRNSAPGKFRNDGQPSDLKSQGAATKDKYRNGAPEGRADREVASDSGKRTRGPKPRVRVTLAGRPVEMVEKEALGPNVQLWTSDPGVRHPDDYYKYGPFGPHAWKGLVVGTPRKGTFADELAVFFSSVKNQEELEEIEIVNSIVGYENKLRQFDESISTQYYFAFVRSTYKATTSYQMPWEEWTLVAQIAIESANELDKWRLGFQLDRSMRDNLTRCVAWYRPDLIYVRRPSYQVRFEPQHEFLTVLVELLNPDNDAVKSSSSSSSKNPYFERMCEILGVGENDDEEQIGIKFKNLSEEMKSHCLEHVLGMHPVELLTPFTRRAAQEDCAKREGQGRKINGGVEAHDDRDEGFDEGGDLQYGYEERSVDSQVKEEEEDFGDEEYGEDSDEEGDDGQWDGEDWENEEWKPSLTEEDVGQTDEGDSDNNMEYRNKQTAEGYSEIEKDSSGEKEGDECTGREKDGSELLLKAAVRPYTYADLIKEIIFIRRTLLQYPALR</sequence>
<organism evidence="2 3">
    <name type="scientific">Sphagnum troendelagicum</name>
    <dbReference type="NCBI Taxonomy" id="128251"/>
    <lineage>
        <taxon>Eukaryota</taxon>
        <taxon>Viridiplantae</taxon>
        <taxon>Streptophyta</taxon>
        <taxon>Embryophyta</taxon>
        <taxon>Bryophyta</taxon>
        <taxon>Sphagnophytina</taxon>
        <taxon>Sphagnopsida</taxon>
        <taxon>Sphagnales</taxon>
        <taxon>Sphagnaceae</taxon>
        <taxon>Sphagnum</taxon>
    </lineage>
</organism>
<feature type="compositionally biased region" description="Gly residues" evidence="1">
    <location>
        <begin position="156"/>
        <end position="166"/>
    </location>
</feature>
<proteinExistence type="predicted"/>
<gene>
    <name evidence="2" type="ORF">CSSPTR1EN2_LOCUS18478</name>
</gene>
<keyword evidence="3" id="KW-1185">Reference proteome</keyword>
<dbReference type="PANTHER" id="PTHR37911">
    <property type="entry name" value="OSJNBA0067K08.20 PROTEIN"/>
    <property type="match status" value="1"/>
</dbReference>
<feature type="compositionally biased region" description="Basic and acidic residues" evidence="1">
    <location>
        <begin position="537"/>
        <end position="547"/>
    </location>
</feature>
<feature type="compositionally biased region" description="Acidic residues" evidence="1">
    <location>
        <begin position="586"/>
        <end position="600"/>
    </location>
</feature>
<evidence type="ECO:0000313" key="2">
    <source>
        <dbReference type="EMBL" id="CAK9226916.1"/>
    </source>
</evidence>
<dbReference type="PANTHER" id="PTHR37911:SF1">
    <property type="entry name" value="OS04G0497900 PROTEIN"/>
    <property type="match status" value="1"/>
</dbReference>
<feature type="compositionally biased region" description="Basic and acidic residues" evidence="1">
    <location>
        <begin position="199"/>
        <end position="222"/>
    </location>
</feature>
<accession>A0ABP0UQL1</accession>
<reference evidence="2" key="1">
    <citation type="submission" date="2024-02" db="EMBL/GenBank/DDBJ databases">
        <authorList>
            <consortium name="ELIXIR-Norway"/>
            <consortium name="Elixir Norway"/>
        </authorList>
    </citation>
    <scope>NUCLEOTIDE SEQUENCE</scope>
</reference>
<feature type="compositionally biased region" description="Acidic residues" evidence="1">
    <location>
        <begin position="548"/>
        <end position="578"/>
    </location>
</feature>
<feature type="compositionally biased region" description="Basic and acidic residues" evidence="1">
    <location>
        <begin position="501"/>
        <end position="510"/>
    </location>
</feature>